<dbReference type="GeneID" id="112632622"/>
<dbReference type="AlphaFoldDB" id="A0A8D2JUC0"/>
<dbReference type="RefSeq" id="XP_025254192.1">
    <property type="nucleotide sequence ID" value="XM_025398407.1"/>
</dbReference>
<organism evidence="1 2">
    <name type="scientific">Theropithecus gelada</name>
    <name type="common">Gelada baboon</name>
    <dbReference type="NCBI Taxonomy" id="9565"/>
    <lineage>
        <taxon>Eukaryota</taxon>
        <taxon>Metazoa</taxon>
        <taxon>Chordata</taxon>
        <taxon>Craniata</taxon>
        <taxon>Vertebrata</taxon>
        <taxon>Euteleostomi</taxon>
        <taxon>Mammalia</taxon>
        <taxon>Eutheria</taxon>
        <taxon>Euarchontoglires</taxon>
        <taxon>Primates</taxon>
        <taxon>Haplorrhini</taxon>
        <taxon>Catarrhini</taxon>
        <taxon>Cercopithecidae</taxon>
        <taxon>Cercopithecinae</taxon>
        <taxon>Theropithecus</taxon>
    </lineage>
</organism>
<evidence type="ECO:0000313" key="1">
    <source>
        <dbReference type="Ensembl" id="ENSTGEP00000002030.1"/>
    </source>
</evidence>
<proteinExistence type="predicted"/>
<evidence type="ECO:0000313" key="2">
    <source>
        <dbReference type="Proteomes" id="UP000694411"/>
    </source>
</evidence>
<dbReference type="Proteomes" id="UP000694411">
    <property type="component" value="Chromosome 10"/>
</dbReference>
<accession>A0A8D2JUC0</accession>
<dbReference type="Ensembl" id="ENSTGET00000002530.1">
    <property type="protein sequence ID" value="ENSTGEP00000002030.1"/>
    <property type="gene ID" value="ENSTGEG00000001794.1"/>
</dbReference>
<sequence length="197" mass="22147">MWEKTFTAVWPVPDLSYRRPQNQSRPGRAVFGPCSSCWPHNGEAVCKVARKECGLGICYKWLGVAGEPSVTSWSWSALTLWHPPQHTQRPAVWKAGPSLCREAPWSRRPAQQPQPPTPDCEDIGSRRALCLKLPFCNHSFAVDLSTLVTCCVKRSPGRFSFQELSLPLKAGKQDGYTCIIHIKYQAQEQPELELEAD</sequence>
<reference evidence="1" key="1">
    <citation type="submission" date="2018-05" db="EMBL/GenBank/DDBJ databases">
        <title>Whole genome of Theropithecus gelada.</title>
        <authorList>
            <person name="Chiou K.L."/>
            <person name="Snyder-Mackler N."/>
        </authorList>
    </citation>
    <scope>NUCLEOTIDE SEQUENCE [LARGE SCALE GENOMIC DNA]</scope>
</reference>
<keyword evidence="2" id="KW-1185">Reference proteome</keyword>
<name>A0A8D2JUC0_THEGE</name>
<protein>
    <submittedName>
        <fullName evidence="1">Uncharacterized LOC112632622</fullName>
    </submittedName>
</protein>
<reference evidence="1" key="3">
    <citation type="submission" date="2025-09" db="UniProtKB">
        <authorList>
            <consortium name="Ensembl"/>
        </authorList>
    </citation>
    <scope>IDENTIFICATION</scope>
</reference>
<dbReference type="KEGG" id="tge:112632622"/>
<reference evidence="1" key="2">
    <citation type="submission" date="2025-08" db="UniProtKB">
        <authorList>
            <consortium name="Ensembl"/>
        </authorList>
    </citation>
    <scope>IDENTIFICATION</scope>
</reference>
<gene>
    <name evidence="1" type="primary">LOC112632622</name>
</gene>